<reference evidence="3 4" key="1">
    <citation type="submission" date="2016-07" db="EMBL/GenBank/DDBJ databases">
        <title>Multiple horizontal gene transfer events from other fungi enriched the ability of initially mycotrophic Trichoderma (Ascomycota) to feed on dead plant biomass.</title>
        <authorList>
            <consortium name="DOE Joint Genome Institute"/>
            <person name="Aerts A."/>
            <person name="Atanasova L."/>
            <person name="Chenthamara K."/>
            <person name="Zhang J."/>
            <person name="Grujic M."/>
            <person name="Henrissat B."/>
            <person name="Kuo A."/>
            <person name="Salamov A."/>
            <person name="Lipzen A."/>
            <person name="Labutti K."/>
            <person name="Barry K."/>
            <person name="Miao Y."/>
            <person name="Rahimi M.J."/>
            <person name="Shen Q."/>
            <person name="Grigoriev I.V."/>
            <person name="Kubicek C.P."/>
            <person name="Druzhinina I.S."/>
        </authorList>
    </citation>
    <scope>NUCLEOTIDE SEQUENCE [LARGE SCALE GENOMIC DNA]</scope>
    <source>
        <strain evidence="3 4">CBS 433.97</strain>
    </source>
</reference>
<evidence type="ECO:0000256" key="1">
    <source>
        <dbReference type="ARBA" id="ARBA00005986"/>
    </source>
</evidence>
<feature type="domain" description="EthD" evidence="2">
    <location>
        <begin position="24"/>
        <end position="120"/>
    </location>
</feature>
<organism evidence="3 4">
    <name type="scientific">Trichoderma asperellum (strain ATCC 204424 / CBS 433.97 / NBRC 101777)</name>
    <dbReference type="NCBI Taxonomy" id="1042311"/>
    <lineage>
        <taxon>Eukaryota</taxon>
        <taxon>Fungi</taxon>
        <taxon>Dikarya</taxon>
        <taxon>Ascomycota</taxon>
        <taxon>Pezizomycotina</taxon>
        <taxon>Sordariomycetes</taxon>
        <taxon>Hypocreomycetidae</taxon>
        <taxon>Hypocreales</taxon>
        <taxon>Hypocreaceae</taxon>
        <taxon>Trichoderma</taxon>
    </lineage>
</organism>
<proteinExistence type="inferred from homology"/>
<protein>
    <recommendedName>
        <fullName evidence="2">EthD domain-containing protein</fullName>
    </recommendedName>
</protein>
<comment type="similarity">
    <text evidence="1">Belongs to the tpcK family.</text>
</comment>
<dbReference type="GO" id="GO:0016491">
    <property type="term" value="F:oxidoreductase activity"/>
    <property type="evidence" value="ECO:0007669"/>
    <property type="project" value="InterPro"/>
</dbReference>
<dbReference type="Pfam" id="PF07110">
    <property type="entry name" value="EthD"/>
    <property type="match status" value="1"/>
</dbReference>
<sequence>MAISDSLPLQPQQLLCLTITAYRKPGLSETEYRDYMTKVHAPLVSGLMKEYGIVRYNMTHNDSQSRPLLFQLYDPEFSKLSDYDCIVQFVFRNMEDFLRMKADPRFLEKVAPDHKNFADTQRSTMTIGYFEEFLDNGEIVPK</sequence>
<dbReference type="STRING" id="1042311.A0A2T3YRC1"/>
<dbReference type="EMBL" id="KZ679281">
    <property type="protein sequence ID" value="PTB35115.1"/>
    <property type="molecule type" value="Genomic_DNA"/>
</dbReference>
<dbReference type="Proteomes" id="UP000240493">
    <property type="component" value="Unassembled WGS sequence"/>
</dbReference>
<dbReference type="OrthoDB" id="3454835at2759"/>
<dbReference type="AlphaFoldDB" id="A0A2T3YRC1"/>
<evidence type="ECO:0000259" key="2">
    <source>
        <dbReference type="Pfam" id="PF07110"/>
    </source>
</evidence>
<accession>A0A2T3YRC1</accession>
<dbReference type="InterPro" id="IPR009799">
    <property type="entry name" value="EthD_dom"/>
</dbReference>
<keyword evidence="4" id="KW-1185">Reference proteome</keyword>
<evidence type="ECO:0000313" key="3">
    <source>
        <dbReference type="EMBL" id="PTB35115.1"/>
    </source>
</evidence>
<dbReference type="Gene3D" id="3.30.70.100">
    <property type="match status" value="1"/>
</dbReference>
<dbReference type="InterPro" id="IPR011008">
    <property type="entry name" value="Dimeric_a/b-barrel"/>
</dbReference>
<evidence type="ECO:0000313" key="4">
    <source>
        <dbReference type="Proteomes" id="UP000240493"/>
    </source>
</evidence>
<name>A0A2T3YRC1_TRIA4</name>
<gene>
    <name evidence="3" type="ORF">M441DRAFT_63021</name>
</gene>
<dbReference type="SUPFAM" id="SSF54909">
    <property type="entry name" value="Dimeric alpha+beta barrel"/>
    <property type="match status" value="1"/>
</dbReference>